<gene>
    <name evidence="2" type="ORF">ACFPWU_09640</name>
</gene>
<reference evidence="3" key="1">
    <citation type="journal article" date="2019" name="Int. J. Syst. Evol. Microbiol.">
        <title>The Global Catalogue of Microorganisms (GCM) 10K type strain sequencing project: providing services to taxonomists for standard genome sequencing and annotation.</title>
        <authorList>
            <consortium name="The Broad Institute Genomics Platform"/>
            <consortium name="The Broad Institute Genome Sequencing Center for Infectious Disease"/>
            <person name="Wu L."/>
            <person name="Ma J."/>
        </authorList>
    </citation>
    <scope>NUCLEOTIDE SEQUENCE [LARGE SCALE GENOMIC DNA]</scope>
    <source>
        <strain evidence="3">DFY28</strain>
    </source>
</reference>
<dbReference type="RefSeq" id="WP_164878659.1">
    <property type="nucleotide sequence ID" value="NZ_CP034929.1"/>
</dbReference>
<dbReference type="InterPro" id="IPR002669">
    <property type="entry name" value="UreD"/>
</dbReference>
<accession>A0ABW1QZV8</accession>
<sequence length="270" mass="28500">MFTEFPEARTTAVTRLRLTRTPGGAVRLRGGGGVFRAMLLARDAHGARVQVVPSRMLLLAGDDVALEISVDAGLRLDLTETGGTIAHDMRGGSASWRTSVEVGAGATFTHHTWPWVSSAGSDVVRHTSVALDVGAKAVLRETLVLGRHGEAPGRLVAHTHVTRDGRPVLAEELHSTDLACADLALAGAVSHRVLDQVMALGPLPVPARSAADVVEGAPTRLDLASGDTLWRSLAQDAHHAAGALDRLFAHLTGEREWSVVDTERAPSVDN</sequence>
<organism evidence="2 3">
    <name type="scientific">Nocardioides yefusunii</name>
    <dbReference type="NCBI Taxonomy" id="2500546"/>
    <lineage>
        <taxon>Bacteria</taxon>
        <taxon>Bacillati</taxon>
        <taxon>Actinomycetota</taxon>
        <taxon>Actinomycetes</taxon>
        <taxon>Propionibacteriales</taxon>
        <taxon>Nocardioidaceae</taxon>
        <taxon>Nocardioides</taxon>
    </lineage>
</organism>
<evidence type="ECO:0000313" key="3">
    <source>
        <dbReference type="Proteomes" id="UP001596098"/>
    </source>
</evidence>
<comment type="caution">
    <text evidence="2">The sequence shown here is derived from an EMBL/GenBank/DDBJ whole genome shotgun (WGS) entry which is preliminary data.</text>
</comment>
<name>A0ABW1QZV8_9ACTN</name>
<proteinExistence type="predicted"/>
<protein>
    <submittedName>
        <fullName evidence="2">Urease accessory protein UreD</fullName>
    </submittedName>
</protein>
<keyword evidence="1" id="KW-0143">Chaperone</keyword>
<evidence type="ECO:0000313" key="2">
    <source>
        <dbReference type="EMBL" id="MFC6153918.1"/>
    </source>
</evidence>
<evidence type="ECO:0000256" key="1">
    <source>
        <dbReference type="ARBA" id="ARBA00023186"/>
    </source>
</evidence>
<dbReference type="Proteomes" id="UP001596098">
    <property type="component" value="Unassembled WGS sequence"/>
</dbReference>
<keyword evidence="3" id="KW-1185">Reference proteome</keyword>
<dbReference type="EMBL" id="JBHSQI010000005">
    <property type="protein sequence ID" value="MFC6153918.1"/>
    <property type="molecule type" value="Genomic_DNA"/>
</dbReference>
<dbReference type="Pfam" id="PF01774">
    <property type="entry name" value="UreD"/>
    <property type="match status" value="1"/>
</dbReference>